<dbReference type="EMBL" id="CP021434">
    <property type="protein sequence ID" value="ARU60134.1"/>
    <property type="molecule type" value="Genomic_DNA"/>
</dbReference>
<keyword evidence="1" id="KW-0472">Membrane</keyword>
<evidence type="ECO:0000256" key="1">
    <source>
        <dbReference type="SAM" id="Phobius"/>
    </source>
</evidence>
<dbReference type="RefSeq" id="WP_087455522.1">
    <property type="nucleotide sequence ID" value="NZ_CP021434.1"/>
</dbReference>
<name>A0A1Y0IL85_9BACL</name>
<accession>A0A1Y0IL85</accession>
<reference evidence="3" key="1">
    <citation type="submission" date="2017-05" db="EMBL/GenBank/DDBJ databases">
        <authorList>
            <person name="Sung H."/>
        </authorList>
    </citation>
    <scope>NUCLEOTIDE SEQUENCE [LARGE SCALE GENOMIC DNA]</scope>
    <source>
        <strain evidence="3">AR23208</strain>
    </source>
</reference>
<keyword evidence="1" id="KW-1133">Transmembrane helix</keyword>
<evidence type="ECO:0000313" key="2">
    <source>
        <dbReference type="EMBL" id="ARU60134.1"/>
    </source>
</evidence>
<gene>
    <name evidence="2" type="ORF">CBW65_02965</name>
</gene>
<dbReference type="AlphaFoldDB" id="A0A1Y0IL85"/>
<keyword evidence="1" id="KW-0812">Transmembrane</keyword>
<feature type="transmembrane region" description="Helical" evidence="1">
    <location>
        <begin position="51"/>
        <end position="72"/>
    </location>
</feature>
<keyword evidence="3" id="KW-1185">Reference proteome</keyword>
<dbReference type="KEGG" id="tum:CBW65_02965"/>
<dbReference type="Proteomes" id="UP000195437">
    <property type="component" value="Chromosome"/>
</dbReference>
<sequence length="74" mass="8354">MEPKRQHETQPVRPTAIPHEPLNEDLAVMQRVTGEPMKPVNLQLLPRWLQLFGYFMGGCLLVIGVIAVYLSITA</sequence>
<organism evidence="2 3">
    <name type="scientific">Tumebacillus avium</name>
    <dbReference type="NCBI Taxonomy" id="1903704"/>
    <lineage>
        <taxon>Bacteria</taxon>
        <taxon>Bacillati</taxon>
        <taxon>Bacillota</taxon>
        <taxon>Bacilli</taxon>
        <taxon>Bacillales</taxon>
        <taxon>Alicyclobacillaceae</taxon>
        <taxon>Tumebacillus</taxon>
    </lineage>
</organism>
<evidence type="ECO:0000313" key="3">
    <source>
        <dbReference type="Proteomes" id="UP000195437"/>
    </source>
</evidence>
<dbReference type="OrthoDB" id="2382240at2"/>
<proteinExistence type="predicted"/>
<protein>
    <submittedName>
        <fullName evidence="2">Uncharacterized protein</fullName>
    </submittedName>
</protein>